<accession>A0A100JJM1</accession>
<comment type="caution">
    <text evidence="2">The sequence shown here is derived from an EMBL/GenBank/DDBJ whole genome shotgun (WGS) entry which is preliminary data.</text>
</comment>
<dbReference type="EMBL" id="BCMM01000003">
    <property type="protein sequence ID" value="GAQ60764.1"/>
    <property type="molecule type" value="Genomic_DNA"/>
</dbReference>
<gene>
    <name evidence="2" type="ORF">SsS58_01106</name>
</gene>
<proteinExistence type="predicted"/>
<name>A0A100JJM1_STRSC</name>
<evidence type="ECO:0000313" key="3">
    <source>
        <dbReference type="Proteomes" id="UP000067448"/>
    </source>
</evidence>
<feature type="compositionally biased region" description="Basic residues" evidence="1">
    <location>
        <begin position="49"/>
        <end position="59"/>
    </location>
</feature>
<protein>
    <submittedName>
        <fullName evidence="2">Uncharacterized protein</fullName>
    </submittedName>
</protein>
<evidence type="ECO:0000256" key="1">
    <source>
        <dbReference type="SAM" id="MobiDB-lite"/>
    </source>
</evidence>
<dbReference type="Proteomes" id="UP000067448">
    <property type="component" value="Unassembled WGS sequence"/>
</dbReference>
<reference evidence="2 3" key="2">
    <citation type="journal article" date="2016" name="Genome Announc.">
        <title>Draft Genome Sequences of Streptomyces scabiei S58, Streptomyces turgidiscabies T45, and Streptomyces acidiscabies a10, the Pathogens of Potato Common Scab, Isolated in Japan.</title>
        <authorList>
            <person name="Tomihama T."/>
            <person name="Nishi Y."/>
            <person name="Sakai M."/>
            <person name="Ikenaga M."/>
            <person name="Okubo T."/>
            <person name="Ikeda S."/>
        </authorList>
    </citation>
    <scope>NUCLEOTIDE SEQUENCE [LARGE SCALE GENOMIC DNA]</scope>
    <source>
        <strain evidence="2 3">S58</strain>
    </source>
</reference>
<reference evidence="3" key="3">
    <citation type="submission" date="2016-02" db="EMBL/GenBank/DDBJ databases">
        <title>Draft genome of pathogenic Streptomyces sp. in Japan.</title>
        <authorList>
            <person name="Tomihama T."/>
            <person name="Ikenaga M."/>
            <person name="Sakai M."/>
            <person name="Okubo T."/>
            <person name="Ikeda S."/>
        </authorList>
    </citation>
    <scope>NUCLEOTIDE SEQUENCE [LARGE SCALE GENOMIC DNA]</scope>
    <source>
        <strain evidence="3">S58</strain>
    </source>
</reference>
<dbReference type="AlphaFoldDB" id="A0A100JJM1"/>
<evidence type="ECO:0000313" key="2">
    <source>
        <dbReference type="EMBL" id="GAQ60764.1"/>
    </source>
</evidence>
<reference evidence="3" key="1">
    <citation type="submission" date="2015-11" db="EMBL/GenBank/DDBJ databases">
        <authorList>
            <consortium name="Cross-ministerial Strategic Innovation Promotion Program (SIP) consortium"/>
            <person name="Tomihama T."/>
            <person name="Ikenaga M."/>
            <person name="Sakai M."/>
            <person name="Okubo T."/>
            <person name="Ikeda S."/>
        </authorList>
    </citation>
    <scope>NUCLEOTIDE SEQUENCE [LARGE SCALE GENOMIC DNA]</scope>
    <source>
        <strain evidence="3">S58</strain>
    </source>
</reference>
<feature type="region of interest" description="Disordered" evidence="1">
    <location>
        <begin position="35"/>
        <end position="86"/>
    </location>
</feature>
<organism evidence="2 3">
    <name type="scientific">Streptomyces scabiei</name>
    <dbReference type="NCBI Taxonomy" id="1930"/>
    <lineage>
        <taxon>Bacteria</taxon>
        <taxon>Bacillati</taxon>
        <taxon>Actinomycetota</taxon>
        <taxon>Actinomycetes</taxon>
        <taxon>Kitasatosporales</taxon>
        <taxon>Streptomycetaceae</taxon>
        <taxon>Streptomyces</taxon>
    </lineage>
</organism>
<sequence>MMTASRGPVPHEPHVMFRSVFRGWHAQADVFSALPDAPVQPDDPPPWWHRLRVRRRQKPRSGAPSPSRSTAPTRGGCPAPSGGGRT</sequence>